<protein>
    <recommendedName>
        <fullName evidence="1">Antirepressor protein C-terminal domain-containing protein</fullName>
    </recommendedName>
</protein>
<dbReference type="Pfam" id="PF03374">
    <property type="entry name" value="ANT"/>
    <property type="match status" value="1"/>
</dbReference>
<gene>
    <name evidence="2" type="ORF">CHT91_03085</name>
</gene>
<feature type="domain" description="Antirepressor protein C-terminal" evidence="1">
    <location>
        <begin position="15"/>
        <end position="127"/>
    </location>
</feature>
<sequence>MIIDAEDAREVAEMRARELEPAARAWTTMAACHGDMSVDHAAKVLSRDAAISTGRNRLFSSMADAGWIYRAGDRNQWHAYQTQIENGRLAHKLSGPFLNHRTGELEVPAPTIRITTKGLSVLHRILGGTDDLDYLLSSDEEAAA</sequence>
<evidence type="ECO:0000259" key="1">
    <source>
        <dbReference type="Pfam" id="PF03374"/>
    </source>
</evidence>
<name>A0A3E2DMQ2_9ACTN</name>
<proteinExistence type="predicted"/>
<dbReference type="Proteomes" id="UP000259211">
    <property type="component" value="Unassembled WGS sequence"/>
</dbReference>
<dbReference type="InterPro" id="IPR005039">
    <property type="entry name" value="Ant_C"/>
</dbReference>
<evidence type="ECO:0000313" key="3">
    <source>
        <dbReference type="Proteomes" id="UP000259211"/>
    </source>
</evidence>
<reference evidence="2 3" key="1">
    <citation type="submission" date="2017-07" db="EMBL/GenBank/DDBJ databases">
        <authorList>
            <person name="Sun Z.S."/>
            <person name="Albrecht U."/>
            <person name="Echele G."/>
            <person name="Lee C.C."/>
        </authorList>
    </citation>
    <scope>NUCLEOTIDE SEQUENCE [LARGE SCALE GENOMIC DNA]</scope>
    <source>
        <strain evidence="2 3">P16-029</strain>
    </source>
</reference>
<evidence type="ECO:0000313" key="2">
    <source>
        <dbReference type="EMBL" id="RFT46574.1"/>
    </source>
</evidence>
<dbReference type="EMBL" id="NOWI01000002">
    <property type="protein sequence ID" value="RFT46574.1"/>
    <property type="molecule type" value="Genomic_DNA"/>
</dbReference>
<dbReference type="GO" id="GO:0003677">
    <property type="term" value="F:DNA binding"/>
    <property type="evidence" value="ECO:0007669"/>
    <property type="project" value="InterPro"/>
</dbReference>
<dbReference type="AlphaFoldDB" id="A0A3E2DMQ2"/>
<organism evidence="2 3">
    <name type="scientific">Cutibacterium avidum</name>
    <dbReference type="NCBI Taxonomy" id="33010"/>
    <lineage>
        <taxon>Bacteria</taxon>
        <taxon>Bacillati</taxon>
        <taxon>Actinomycetota</taxon>
        <taxon>Actinomycetes</taxon>
        <taxon>Propionibacteriales</taxon>
        <taxon>Propionibacteriaceae</taxon>
        <taxon>Cutibacterium</taxon>
    </lineage>
</organism>
<accession>A0A3E2DMQ2</accession>
<comment type="caution">
    <text evidence="2">The sequence shown here is derived from an EMBL/GenBank/DDBJ whole genome shotgun (WGS) entry which is preliminary data.</text>
</comment>